<feature type="transmembrane region" description="Helical" evidence="5">
    <location>
        <begin position="138"/>
        <end position="161"/>
    </location>
</feature>
<dbReference type="RefSeq" id="WP_170168851.1">
    <property type="nucleotide sequence ID" value="NZ_JBEHHI010000002.1"/>
</dbReference>
<feature type="domain" description="Yip1" evidence="6">
    <location>
        <begin position="15"/>
        <end position="183"/>
    </location>
</feature>
<keyword evidence="2 5" id="KW-0812">Transmembrane</keyword>
<keyword evidence="8" id="KW-1185">Reference proteome</keyword>
<proteinExistence type="predicted"/>
<evidence type="ECO:0000256" key="4">
    <source>
        <dbReference type="ARBA" id="ARBA00023136"/>
    </source>
</evidence>
<reference evidence="7 8" key="1">
    <citation type="submission" date="2024-06" db="EMBL/GenBank/DDBJ databases">
        <title>Genome of Rhodovulum iodosum, a marine photoferrotroph.</title>
        <authorList>
            <person name="Bianchini G."/>
            <person name="Nikeleit V."/>
            <person name="Kappler A."/>
            <person name="Bryce C."/>
            <person name="Sanchez-Baracaldo P."/>
        </authorList>
    </citation>
    <scope>NUCLEOTIDE SEQUENCE [LARGE SCALE GENOMIC DNA]</scope>
    <source>
        <strain evidence="7 8">UT/N1</strain>
    </source>
</reference>
<evidence type="ECO:0000256" key="5">
    <source>
        <dbReference type="SAM" id="Phobius"/>
    </source>
</evidence>
<evidence type="ECO:0000313" key="7">
    <source>
        <dbReference type="EMBL" id="MEX5728861.1"/>
    </source>
</evidence>
<dbReference type="Proteomes" id="UP001560019">
    <property type="component" value="Unassembled WGS sequence"/>
</dbReference>
<name>A0ABV3XU45_9RHOB</name>
<sequence>MSDTMKSLLALARETVANPSEGARRILSLPLPVGVLGPALLLEVLLSVLLSQLGERIAPSPVDPLMPVFMANPLLTAAVQAALLVIMVFAIHVIGRGAGGGGDFEGALRITVWLQFILLCVQVLQTLFLILLPPVAGLLGLLGVGLFFWLLSHFIAVLHGFSSPLRVFFMTILSMVGIVFALSLALTLVGITISGAVPDV</sequence>
<comment type="caution">
    <text evidence="7">The sequence shown here is derived from an EMBL/GenBank/DDBJ whole genome shotgun (WGS) entry which is preliminary data.</text>
</comment>
<comment type="subcellular location">
    <subcellularLocation>
        <location evidence="1">Membrane</location>
        <topology evidence="1">Multi-pass membrane protein</topology>
    </subcellularLocation>
</comment>
<feature type="transmembrane region" description="Helical" evidence="5">
    <location>
        <begin position="74"/>
        <end position="95"/>
    </location>
</feature>
<evidence type="ECO:0000313" key="8">
    <source>
        <dbReference type="Proteomes" id="UP001560019"/>
    </source>
</evidence>
<evidence type="ECO:0000259" key="6">
    <source>
        <dbReference type="Pfam" id="PF04893"/>
    </source>
</evidence>
<dbReference type="InterPro" id="IPR006977">
    <property type="entry name" value="Yip1_dom"/>
</dbReference>
<evidence type="ECO:0000256" key="2">
    <source>
        <dbReference type="ARBA" id="ARBA00022692"/>
    </source>
</evidence>
<dbReference type="EMBL" id="JBEHHI010000002">
    <property type="protein sequence ID" value="MEX5728861.1"/>
    <property type="molecule type" value="Genomic_DNA"/>
</dbReference>
<accession>A0ABV3XU45</accession>
<gene>
    <name evidence="7" type="ORF">Ga0609869_002214</name>
</gene>
<protein>
    <recommendedName>
        <fullName evidence="6">Yip1 domain-containing protein</fullName>
    </recommendedName>
</protein>
<feature type="transmembrane region" description="Helical" evidence="5">
    <location>
        <begin position="168"/>
        <end position="197"/>
    </location>
</feature>
<evidence type="ECO:0000256" key="1">
    <source>
        <dbReference type="ARBA" id="ARBA00004141"/>
    </source>
</evidence>
<keyword evidence="4 5" id="KW-0472">Membrane</keyword>
<dbReference type="Pfam" id="PF04893">
    <property type="entry name" value="Yip1"/>
    <property type="match status" value="1"/>
</dbReference>
<organism evidence="7 8">
    <name type="scientific">Rhodovulum iodosum</name>
    <dbReference type="NCBI Taxonomy" id="68291"/>
    <lineage>
        <taxon>Bacteria</taxon>
        <taxon>Pseudomonadati</taxon>
        <taxon>Pseudomonadota</taxon>
        <taxon>Alphaproteobacteria</taxon>
        <taxon>Rhodobacterales</taxon>
        <taxon>Paracoccaceae</taxon>
        <taxon>Rhodovulum</taxon>
    </lineage>
</organism>
<feature type="transmembrane region" description="Helical" evidence="5">
    <location>
        <begin position="107"/>
        <end position="132"/>
    </location>
</feature>
<evidence type="ECO:0000256" key="3">
    <source>
        <dbReference type="ARBA" id="ARBA00022989"/>
    </source>
</evidence>
<keyword evidence="3 5" id="KW-1133">Transmembrane helix</keyword>